<protein>
    <recommendedName>
        <fullName evidence="3">HTH HARE-type domain-containing protein</fullName>
    </recommendedName>
</protein>
<evidence type="ECO:0000313" key="2">
    <source>
        <dbReference type="Proteomes" id="UP000276984"/>
    </source>
</evidence>
<dbReference type="AlphaFoldDB" id="A0A494RJS8"/>
<dbReference type="OrthoDB" id="3078236at2"/>
<organism evidence="1 2">
    <name type="scientific">Brevundimonas naejangsanensis</name>
    <dbReference type="NCBI Taxonomy" id="588932"/>
    <lineage>
        <taxon>Bacteria</taxon>
        <taxon>Pseudomonadati</taxon>
        <taxon>Pseudomonadota</taxon>
        <taxon>Alphaproteobacteria</taxon>
        <taxon>Caulobacterales</taxon>
        <taxon>Caulobacteraceae</taxon>
        <taxon>Brevundimonas</taxon>
    </lineage>
</organism>
<accession>A0A494RJS8</accession>
<evidence type="ECO:0000313" key="1">
    <source>
        <dbReference type="EMBL" id="AYG94144.1"/>
    </source>
</evidence>
<proteinExistence type="predicted"/>
<sequence>MAKLNRAQIGAKARAVLEQNPKGIRWMELLRAVEKDEPETPHNSVHGGVHHFLKSADDVVKVAKGTYVLAAFAGAIDVTGDLETLSAATSPTSLPAHIEHQYYGAFAEWLTEELEEANHAEAVGGNILKGKWGTPDVIGVLRPKSSDLIKFETQIVSAEIKTDANAPVVAFGQAVAYRLFSHKSYMVMPNTVSKPDMERLEALATLYGIGLVTFALDPENPDFSLRVRALPSQPDRFYVNEMARRVFDHSSKLFNSLF</sequence>
<dbReference type="Proteomes" id="UP000276984">
    <property type="component" value="Chromosome"/>
</dbReference>
<keyword evidence="2" id="KW-1185">Reference proteome</keyword>
<dbReference type="EMBL" id="CP032707">
    <property type="protein sequence ID" value="AYG94144.1"/>
    <property type="molecule type" value="Genomic_DNA"/>
</dbReference>
<reference evidence="1 2" key="1">
    <citation type="submission" date="2018-10" db="EMBL/GenBank/DDBJ databases">
        <title>Complete genome sequence of Brevundimonas naejangsanensis BRV3.</title>
        <authorList>
            <person name="Berrios L."/>
            <person name="Ely B."/>
        </authorList>
    </citation>
    <scope>NUCLEOTIDE SEQUENCE [LARGE SCALE GENOMIC DNA]</scope>
    <source>
        <strain evidence="1 2">BRV3</strain>
    </source>
</reference>
<gene>
    <name evidence="1" type="ORF">D8I30_02295</name>
</gene>
<evidence type="ECO:0008006" key="3">
    <source>
        <dbReference type="Google" id="ProtNLM"/>
    </source>
</evidence>
<dbReference type="RefSeq" id="WP_121481302.1">
    <property type="nucleotide sequence ID" value="NZ_CP032707.1"/>
</dbReference>
<name>A0A494RJS8_9CAUL</name>